<feature type="compositionally biased region" description="Basic and acidic residues" evidence="1">
    <location>
        <begin position="241"/>
        <end position="262"/>
    </location>
</feature>
<feature type="compositionally biased region" description="Basic residues" evidence="1">
    <location>
        <begin position="35"/>
        <end position="50"/>
    </location>
</feature>
<gene>
    <name evidence="2" type="ORF">Ciccas_000011</name>
</gene>
<keyword evidence="3" id="KW-1185">Reference proteome</keyword>
<feature type="region of interest" description="Disordered" evidence="1">
    <location>
        <begin position="1"/>
        <end position="121"/>
    </location>
</feature>
<evidence type="ECO:0000313" key="3">
    <source>
        <dbReference type="Proteomes" id="UP001626550"/>
    </source>
</evidence>
<proteinExistence type="predicted"/>
<organism evidence="2 3">
    <name type="scientific">Cichlidogyrus casuarinus</name>
    <dbReference type="NCBI Taxonomy" id="1844966"/>
    <lineage>
        <taxon>Eukaryota</taxon>
        <taxon>Metazoa</taxon>
        <taxon>Spiralia</taxon>
        <taxon>Lophotrochozoa</taxon>
        <taxon>Platyhelminthes</taxon>
        <taxon>Monogenea</taxon>
        <taxon>Monopisthocotylea</taxon>
        <taxon>Dactylogyridea</taxon>
        <taxon>Ancyrocephalidae</taxon>
        <taxon>Cichlidogyrus</taxon>
    </lineage>
</organism>
<comment type="caution">
    <text evidence="2">The sequence shown here is derived from an EMBL/GenBank/DDBJ whole genome shotgun (WGS) entry which is preliminary data.</text>
</comment>
<feature type="region of interest" description="Disordered" evidence="1">
    <location>
        <begin position="291"/>
        <end position="349"/>
    </location>
</feature>
<evidence type="ECO:0000256" key="1">
    <source>
        <dbReference type="SAM" id="MobiDB-lite"/>
    </source>
</evidence>
<dbReference type="AlphaFoldDB" id="A0ABD2QP86"/>
<dbReference type="Proteomes" id="UP001626550">
    <property type="component" value="Unassembled WGS sequence"/>
</dbReference>
<feature type="compositionally biased region" description="Basic residues" evidence="1">
    <location>
        <begin position="98"/>
        <end position="109"/>
    </location>
</feature>
<accession>A0ABD2QP86</accession>
<reference evidence="2 3" key="1">
    <citation type="submission" date="2024-11" db="EMBL/GenBank/DDBJ databases">
        <title>Adaptive evolution of stress response genes in parasites aligns with host niche diversity.</title>
        <authorList>
            <person name="Hahn C."/>
            <person name="Resl P."/>
        </authorList>
    </citation>
    <scope>NUCLEOTIDE SEQUENCE [LARGE SCALE GENOMIC DNA]</scope>
    <source>
        <strain evidence="2">EGGRZ-B1_66</strain>
        <tissue evidence="2">Body</tissue>
    </source>
</reference>
<feature type="compositionally biased region" description="Basic and acidic residues" evidence="1">
    <location>
        <begin position="291"/>
        <end position="317"/>
    </location>
</feature>
<name>A0ABD2QP86_9PLAT</name>
<feature type="compositionally biased region" description="Basic and acidic residues" evidence="1">
    <location>
        <begin position="51"/>
        <end position="63"/>
    </location>
</feature>
<feature type="region of interest" description="Disordered" evidence="1">
    <location>
        <begin position="241"/>
        <end position="274"/>
    </location>
</feature>
<protein>
    <submittedName>
        <fullName evidence="2">Uncharacterized protein</fullName>
    </submittedName>
</protein>
<evidence type="ECO:0000313" key="2">
    <source>
        <dbReference type="EMBL" id="KAL3321304.1"/>
    </source>
</evidence>
<feature type="compositionally biased region" description="Basic and acidic residues" evidence="1">
    <location>
        <begin position="330"/>
        <end position="349"/>
    </location>
</feature>
<sequence>MDQISTDSKMLEEEEESGSLKVSSLGCRGEAKDLKSHRHHKRTALHHKKSRNENQHLVRDGGGHRLLHSSATIGNGYGNEDRSRNHQKRQMKAYNSHEHHHHHQHRRLGARAGPRSRSLDGRPCFWSSNASSEATQSPPRKSIFGAGYTYFEGEDWSDFQPRPTASARDQHHHRNRATFHASYSRRHPYYHSFNLSNECLTDEDHAMPSSYGCWPDVPQRNLPFLNNDDQFPSQMFRPHEEVVAKEEEENDKSVEHSDKVDEQTATDPPEEEKELTFLEKVQVKMAEAGEAIKESAEETKKSFEKSLEKTREEHEQRMQNMPKLDLTRPTTDKVDEQTATDTPKEEKELTFLEKVQVKMAEAGDAIKESAEETKSSFEKSLEKTRIDHELRMQNMPKLDLEMPKMPELDLKMPKLDLKMPELDLKLPKFG</sequence>
<dbReference type="EMBL" id="JBJKFK010000001">
    <property type="protein sequence ID" value="KAL3321304.1"/>
    <property type="molecule type" value="Genomic_DNA"/>
</dbReference>